<keyword evidence="2 5" id="KW-0812">Transmembrane</keyword>
<feature type="non-terminal residue" evidence="7">
    <location>
        <position position="1"/>
    </location>
</feature>
<dbReference type="EMBL" id="GL377645">
    <property type="protein sequence ID" value="EFJ11585.1"/>
    <property type="molecule type" value="Genomic_DNA"/>
</dbReference>
<evidence type="ECO:0000313" key="7">
    <source>
        <dbReference type="EMBL" id="EFJ11585.1"/>
    </source>
</evidence>
<evidence type="ECO:0000256" key="2">
    <source>
        <dbReference type="ARBA" id="ARBA00022692"/>
    </source>
</evidence>
<keyword evidence="3 5" id="KW-1133">Transmembrane helix</keyword>
<dbReference type="InParanoid" id="D8SVB3"/>
<dbReference type="GO" id="GO:0016020">
    <property type="term" value="C:membrane"/>
    <property type="evidence" value="ECO:0007669"/>
    <property type="project" value="UniProtKB-SubCell"/>
</dbReference>
<evidence type="ECO:0000313" key="8">
    <source>
        <dbReference type="Proteomes" id="UP000001514"/>
    </source>
</evidence>
<feature type="domain" description="CASTOR/POLLUX/SYM8 ion channel conserved" evidence="6">
    <location>
        <begin position="303"/>
        <end position="395"/>
    </location>
</feature>
<dbReference type="Proteomes" id="UP000001514">
    <property type="component" value="Unassembled WGS sequence"/>
</dbReference>
<dbReference type="InterPro" id="IPR010420">
    <property type="entry name" value="CASTOR/POLLUX/SYM8_dom"/>
</dbReference>
<dbReference type="FunCoup" id="D8SVB3">
    <property type="interactions" value="495"/>
</dbReference>
<dbReference type="OMA" id="HHIDVLT"/>
<dbReference type="InterPro" id="IPR044849">
    <property type="entry name" value="CASTOR/POLLUX/SYM8-like"/>
</dbReference>
<accession>D8SVB3</accession>
<gene>
    <name evidence="7" type="ORF">SELMODRAFT_125741</name>
</gene>
<evidence type="ECO:0000256" key="3">
    <source>
        <dbReference type="ARBA" id="ARBA00022989"/>
    </source>
</evidence>
<keyword evidence="4 5" id="KW-0472">Membrane</keyword>
<evidence type="ECO:0000256" key="1">
    <source>
        <dbReference type="ARBA" id="ARBA00004141"/>
    </source>
</evidence>
<evidence type="ECO:0000259" key="6">
    <source>
        <dbReference type="Pfam" id="PF06241"/>
    </source>
</evidence>
<protein>
    <recommendedName>
        <fullName evidence="6">CASTOR/POLLUX/SYM8 ion channel conserved domain-containing protein</fullName>
    </recommendedName>
</protein>
<dbReference type="HOGENOM" id="CLU_011206_0_0_1"/>
<dbReference type="PANTHER" id="PTHR31563">
    <property type="entry name" value="ION CHANNEL POLLUX-RELATED"/>
    <property type="match status" value="1"/>
</dbReference>
<organism evidence="8">
    <name type="scientific">Selaginella moellendorffii</name>
    <name type="common">Spikemoss</name>
    <dbReference type="NCBI Taxonomy" id="88036"/>
    <lineage>
        <taxon>Eukaryota</taxon>
        <taxon>Viridiplantae</taxon>
        <taxon>Streptophyta</taxon>
        <taxon>Embryophyta</taxon>
        <taxon>Tracheophyta</taxon>
        <taxon>Lycopodiopsida</taxon>
        <taxon>Selaginellales</taxon>
        <taxon>Selaginellaceae</taxon>
        <taxon>Selaginella</taxon>
    </lineage>
</organism>
<dbReference type="AlphaFoldDB" id="D8SVB3"/>
<evidence type="ECO:0000256" key="4">
    <source>
        <dbReference type="ARBA" id="ARBA00023136"/>
    </source>
</evidence>
<dbReference type="PANTHER" id="PTHR31563:SF13">
    <property type="entry name" value="ION CHANNEL POLLUX-LIKE 1-RELATED"/>
    <property type="match status" value="1"/>
</dbReference>
<name>D8SVB3_SELML</name>
<comment type="subcellular location">
    <subcellularLocation>
        <location evidence="1">Membrane</location>
        <topology evidence="1">Multi-pass membrane protein</topology>
    </subcellularLocation>
</comment>
<proteinExistence type="predicted"/>
<dbReference type="GO" id="GO:0006811">
    <property type="term" value="P:monoatomic ion transport"/>
    <property type="evidence" value="ECO:0007669"/>
    <property type="project" value="InterPro"/>
</dbReference>
<sequence>IEAGCPQCRAVSKIPARLKLMASFPSSNFAKVDWSRSRISYMLDVMLERHPMSYMCLLAMGCVALTLIGGIIFNKNRYSTFNQKLEDSFWDAWACVCASSMHLKETTRAERAIGLMLAMCGILVYTLLMGTINAQFKSHMDRLREGAHSQVYEDGHIVICGANNHLVTVLKQINKRQAHHWRSGAARSRKQTVLLLSERPRAYTDQLVMSVKDQPHLNILTRSGSLSSTLSFLRVGADKARTVCFLSNKDDTYEADAEVVLSVLALRPLLQGFKGNVIAEVSKASSANLLMSLSGTRVQTVQNLSAKLFVQCSRQPGLRDVYRQVLSYGKHVINLYKYPGLSGLHYQQVRRGFPEAIICGILREGKLDFHPHEDLVVRSSDKFLVIAPKGTQKEAPHSLVKIAERYRKTLNTIDKILCDLAFLVSSINLQHEVSLQAAEKVLARKERIVILGWRPDVCDMVLEYDDYVGPGSELVILAEASLEERQLVMDRRFSRPLRNITLTHKIGSPMSRTDLKLAITNIAPEFGNEDTPPLSICVIADGKWHVGGTPKADKQSAFALLLAEALCREYKIKVTSLVAEFVDKKLGKQVVQSHPSLNYICTHELSGLVTTQVSENSDLNAVWTELLNSWGNEIYVQDIGLYATTNEAPSFNELVERAVLREEVAIGYRRGNKVVINPKSKEIPLRFKPGDALVVIAEDQYGVS</sequence>
<dbReference type="Pfam" id="PF06241">
    <property type="entry name" value="Castor_Poll_mid"/>
    <property type="match status" value="1"/>
</dbReference>
<keyword evidence="8" id="KW-1185">Reference proteome</keyword>
<dbReference type="Gramene" id="EFJ11585">
    <property type="protein sequence ID" value="EFJ11585"/>
    <property type="gene ID" value="SELMODRAFT_125741"/>
</dbReference>
<dbReference type="eggNOG" id="ENOG502QW0U">
    <property type="taxonomic scope" value="Eukaryota"/>
</dbReference>
<feature type="transmembrane region" description="Helical" evidence="5">
    <location>
        <begin position="112"/>
        <end position="132"/>
    </location>
</feature>
<reference evidence="7 8" key="1">
    <citation type="journal article" date="2011" name="Science">
        <title>The Selaginella genome identifies genetic changes associated with the evolution of vascular plants.</title>
        <authorList>
            <person name="Banks J.A."/>
            <person name="Nishiyama T."/>
            <person name="Hasebe M."/>
            <person name="Bowman J.L."/>
            <person name="Gribskov M."/>
            <person name="dePamphilis C."/>
            <person name="Albert V.A."/>
            <person name="Aono N."/>
            <person name="Aoyama T."/>
            <person name="Ambrose B.A."/>
            <person name="Ashton N.W."/>
            <person name="Axtell M.J."/>
            <person name="Barker E."/>
            <person name="Barker M.S."/>
            <person name="Bennetzen J.L."/>
            <person name="Bonawitz N.D."/>
            <person name="Chapple C."/>
            <person name="Cheng C."/>
            <person name="Correa L.G."/>
            <person name="Dacre M."/>
            <person name="DeBarry J."/>
            <person name="Dreyer I."/>
            <person name="Elias M."/>
            <person name="Engstrom E.M."/>
            <person name="Estelle M."/>
            <person name="Feng L."/>
            <person name="Finet C."/>
            <person name="Floyd S.K."/>
            <person name="Frommer W.B."/>
            <person name="Fujita T."/>
            <person name="Gramzow L."/>
            <person name="Gutensohn M."/>
            <person name="Harholt J."/>
            <person name="Hattori M."/>
            <person name="Heyl A."/>
            <person name="Hirai T."/>
            <person name="Hiwatashi Y."/>
            <person name="Ishikawa M."/>
            <person name="Iwata M."/>
            <person name="Karol K.G."/>
            <person name="Koehler B."/>
            <person name="Kolukisaoglu U."/>
            <person name="Kubo M."/>
            <person name="Kurata T."/>
            <person name="Lalonde S."/>
            <person name="Li K."/>
            <person name="Li Y."/>
            <person name="Litt A."/>
            <person name="Lyons E."/>
            <person name="Manning G."/>
            <person name="Maruyama T."/>
            <person name="Michael T.P."/>
            <person name="Mikami K."/>
            <person name="Miyazaki S."/>
            <person name="Morinaga S."/>
            <person name="Murata T."/>
            <person name="Mueller-Roeber B."/>
            <person name="Nelson D.R."/>
            <person name="Obara M."/>
            <person name="Oguri Y."/>
            <person name="Olmstead R.G."/>
            <person name="Onodera N."/>
            <person name="Petersen B.L."/>
            <person name="Pils B."/>
            <person name="Prigge M."/>
            <person name="Rensing S.A."/>
            <person name="Riano-Pachon D.M."/>
            <person name="Roberts A.W."/>
            <person name="Sato Y."/>
            <person name="Scheller H.V."/>
            <person name="Schulz B."/>
            <person name="Schulz C."/>
            <person name="Shakirov E.V."/>
            <person name="Shibagaki N."/>
            <person name="Shinohara N."/>
            <person name="Shippen D.E."/>
            <person name="Soerensen I."/>
            <person name="Sotooka R."/>
            <person name="Sugimoto N."/>
            <person name="Sugita M."/>
            <person name="Sumikawa N."/>
            <person name="Tanurdzic M."/>
            <person name="Theissen G."/>
            <person name="Ulvskov P."/>
            <person name="Wakazuki S."/>
            <person name="Weng J.K."/>
            <person name="Willats W.W."/>
            <person name="Wipf D."/>
            <person name="Wolf P.G."/>
            <person name="Yang L."/>
            <person name="Zimmer A.D."/>
            <person name="Zhu Q."/>
            <person name="Mitros T."/>
            <person name="Hellsten U."/>
            <person name="Loque D."/>
            <person name="Otillar R."/>
            <person name="Salamov A."/>
            <person name="Schmutz J."/>
            <person name="Shapiro H."/>
            <person name="Lindquist E."/>
            <person name="Lucas S."/>
            <person name="Rokhsar D."/>
            <person name="Grigoriev I.V."/>
        </authorList>
    </citation>
    <scope>NUCLEOTIDE SEQUENCE [LARGE SCALE GENOMIC DNA]</scope>
</reference>
<dbReference type="KEGG" id="smo:SELMODRAFT_125741"/>
<feature type="transmembrane region" description="Helical" evidence="5">
    <location>
        <begin position="52"/>
        <end position="73"/>
    </location>
</feature>
<dbReference type="Gene3D" id="3.40.50.720">
    <property type="entry name" value="NAD(P)-binding Rossmann-like Domain"/>
    <property type="match status" value="1"/>
</dbReference>
<evidence type="ECO:0000256" key="5">
    <source>
        <dbReference type="SAM" id="Phobius"/>
    </source>
</evidence>